<protein>
    <submittedName>
        <fullName evidence="1">Uncharacterized protein</fullName>
    </submittedName>
</protein>
<organism evidence="1 2">
    <name type="scientific">Rhamnusium bicolor</name>
    <dbReference type="NCBI Taxonomy" id="1586634"/>
    <lineage>
        <taxon>Eukaryota</taxon>
        <taxon>Metazoa</taxon>
        <taxon>Ecdysozoa</taxon>
        <taxon>Arthropoda</taxon>
        <taxon>Hexapoda</taxon>
        <taxon>Insecta</taxon>
        <taxon>Pterygota</taxon>
        <taxon>Neoptera</taxon>
        <taxon>Endopterygota</taxon>
        <taxon>Coleoptera</taxon>
        <taxon>Polyphaga</taxon>
        <taxon>Cucujiformia</taxon>
        <taxon>Chrysomeloidea</taxon>
        <taxon>Cerambycidae</taxon>
        <taxon>Lepturinae</taxon>
        <taxon>Rhagiini</taxon>
        <taxon>Rhamnusium</taxon>
    </lineage>
</organism>
<accession>A0AAV8XGJ3</accession>
<dbReference type="EMBL" id="JANEYF010003231">
    <property type="protein sequence ID" value="KAJ8938096.1"/>
    <property type="molecule type" value="Genomic_DNA"/>
</dbReference>
<dbReference type="AlphaFoldDB" id="A0AAV8XGJ3"/>
<reference evidence="1" key="1">
    <citation type="journal article" date="2023" name="Insect Mol. Biol.">
        <title>Genome sequencing provides insights into the evolution of gene families encoding plant cell wall-degrading enzymes in longhorned beetles.</title>
        <authorList>
            <person name="Shin N.R."/>
            <person name="Okamura Y."/>
            <person name="Kirsch R."/>
            <person name="Pauchet Y."/>
        </authorList>
    </citation>
    <scope>NUCLEOTIDE SEQUENCE</scope>
    <source>
        <strain evidence="1">RBIC_L_NR</strain>
    </source>
</reference>
<proteinExistence type="predicted"/>
<gene>
    <name evidence="1" type="ORF">NQ314_011608</name>
</gene>
<evidence type="ECO:0000313" key="2">
    <source>
        <dbReference type="Proteomes" id="UP001162156"/>
    </source>
</evidence>
<sequence>MLSTSVYEEKYRSEEDIYKNNLKTYFRPEDIRYFESRQDDLSNAKHISLDGVIRKWINCWNVQTCLEHVAFDKDSSFLVPKLHKDYVLNNASLGKLNCLKEVVVVFPVNMVMRKGFPLFQRFDDILYRMISSGFIAKWENEVLLDKYKKSSIEFILFDDPCLLFDSVCDRISILSKEKEIWHV</sequence>
<dbReference type="Proteomes" id="UP001162156">
    <property type="component" value="Unassembled WGS sequence"/>
</dbReference>
<dbReference type="SUPFAM" id="SSF53850">
    <property type="entry name" value="Periplasmic binding protein-like II"/>
    <property type="match status" value="1"/>
</dbReference>
<name>A0AAV8XGJ3_9CUCU</name>
<keyword evidence="2" id="KW-1185">Reference proteome</keyword>
<evidence type="ECO:0000313" key="1">
    <source>
        <dbReference type="EMBL" id="KAJ8938096.1"/>
    </source>
</evidence>
<comment type="caution">
    <text evidence="1">The sequence shown here is derived from an EMBL/GenBank/DDBJ whole genome shotgun (WGS) entry which is preliminary data.</text>
</comment>